<evidence type="ECO:0000313" key="8">
    <source>
        <dbReference type="Proteomes" id="UP000774326"/>
    </source>
</evidence>
<keyword evidence="5" id="KW-0819">tRNA processing</keyword>
<evidence type="ECO:0000256" key="6">
    <source>
        <dbReference type="ARBA" id="ARBA00023242"/>
    </source>
</evidence>
<evidence type="ECO:0000256" key="4">
    <source>
        <dbReference type="ARBA" id="ARBA00022490"/>
    </source>
</evidence>
<reference evidence="7" key="2">
    <citation type="submission" date="2021-01" db="EMBL/GenBank/DDBJ databases">
        <authorList>
            <person name="Schikora-Tamarit M.A."/>
        </authorList>
    </citation>
    <scope>NUCLEOTIDE SEQUENCE</scope>
    <source>
        <strain evidence="7">CBS2887</strain>
    </source>
</reference>
<evidence type="ECO:0000256" key="1">
    <source>
        <dbReference type="ARBA" id="ARBA00004123"/>
    </source>
</evidence>
<comment type="similarity">
    <text evidence="3">Belongs to the CTAG/PCC1 family.</text>
</comment>
<dbReference type="PANTHER" id="PTHR31283">
    <property type="entry name" value="EKC/KEOPS COMPLEX SUBUNIT PCC1 FAMILY MEMBER"/>
    <property type="match status" value="1"/>
</dbReference>
<gene>
    <name evidence="7" type="ORF">WICPIJ_007070</name>
</gene>
<comment type="caution">
    <text evidence="7">The sequence shown here is derived from an EMBL/GenBank/DDBJ whole genome shotgun (WGS) entry which is preliminary data.</text>
</comment>
<keyword evidence="8" id="KW-1185">Reference proteome</keyword>
<dbReference type="GO" id="GO:0005737">
    <property type="term" value="C:cytoplasm"/>
    <property type="evidence" value="ECO:0007669"/>
    <property type="project" value="UniProtKB-SubCell"/>
</dbReference>
<accession>A0A9P8Q187</accession>
<protein>
    <submittedName>
        <fullName evidence="7">Uncharacterized protein</fullName>
    </submittedName>
</protein>
<reference evidence="7" key="1">
    <citation type="journal article" date="2021" name="Open Biol.">
        <title>Shared evolutionary footprints suggest mitochondrial oxidative damage underlies multiple complex I losses in fungi.</title>
        <authorList>
            <person name="Schikora-Tamarit M.A."/>
            <person name="Marcet-Houben M."/>
            <person name="Nosek J."/>
            <person name="Gabaldon T."/>
        </authorList>
    </citation>
    <scope>NUCLEOTIDE SEQUENCE</scope>
    <source>
        <strain evidence="7">CBS2887</strain>
    </source>
</reference>
<dbReference type="GO" id="GO:0008033">
    <property type="term" value="P:tRNA processing"/>
    <property type="evidence" value="ECO:0007669"/>
    <property type="project" value="UniProtKB-KW"/>
</dbReference>
<dbReference type="OrthoDB" id="10025739at2759"/>
<keyword evidence="6" id="KW-0539">Nucleus</keyword>
<organism evidence="7 8">
    <name type="scientific">Wickerhamomyces pijperi</name>
    <name type="common">Yeast</name>
    <name type="synonym">Pichia pijperi</name>
    <dbReference type="NCBI Taxonomy" id="599730"/>
    <lineage>
        <taxon>Eukaryota</taxon>
        <taxon>Fungi</taxon>
        <taxon>Dikarya</taxon>
        <taxon>Ascomycota</taxon>
        <taxon>Saccharomycotina</taxon>
        <taxon>Saccharomycetes</taxon>
        <taxon>Phaffomycetales</taxon>
        <taxon>Wickerhamomycetaceae</taxon>
        <taxon>Wickerhamomyces</taxon>
    </lineage>
</organism>
<keyword evidence="4" id="KW-0963">Cytoplasm</keyword>
<dbReference type="EMBL" id="JAEUBG010004133">
    <property type="protein sequence ID" value="KAH3681967.1"/>
    <property type="molecule type" value="Genomic_DNA"/>
</dbReference>
<sequence>MFLRVFNHLVVSVPFESNKDSTIARTTLIQDPSLKPDEISIEYTVENNVLKAHFKSKTDRMLRLYVNNFFESLKTVVETLEQFKYWKE</sequence>
<dbReference type="FunFam" id="3.30.310.50:FF:000005">
    <property type="entry name" value="L antigen family member 3"/>
    <property type="match status" value="1"/>
</dbReference>
<comment type="subcellular location">
    <subcellularLocation>
        <location evidence="2">Cytoplasm</location>
    </subcellularLocation>
    <subcellularLocation>
        <location evidence="1">Nucleus</location>
    </subcellularLocation>
</comment>
<dbReference type="GO" id="GO:0070525">
    <property type="term" value="P:tRNA threonylcarbamoyladenosine metabolic process"/>
    <property type="evidence" value="ECO:0007669"/>
    <property type="project" value="TreeGrafter"/>
</dbReference>
<evidence type="ECO:0000313" key="7">
    <source>
        <dbReference type="EMBL" id="KAH3681967.1"/>
    </source>
</evidence>
<proteinExistence type="inferred from homology"/>
<dbReference type="GO" id="GO:0005634">
    <property type="term" value="C:nucleus"/>
    <property type="evidence" value="ECO:0007669"/>
    <property type="project" value="UniProtKB-SubCell"/>
</dbReference>
<dbReference type="Gene3D" id="3.30.310.50">
    <property type="entry name" value="Alpha-D-phosphohexomutase, C-terminal domain"/>
    <property type="match status" value="1"/>
</dbReference>
<dbReference type="Pfam" id="PF09341">
    <property type="entry name" value="Pcc1"/>
    <property type="match status" value="1"/>
</dbReference>
<evidence type="ECO:0000256" key="5">
    <source>
        <dbReference type="ARBA" id="ARBA00022694"/>
    </source>
</evidence>
<dbReference type="Proteomes" id="UP000774326">
    <property type="component" value="Unassembled WGS sequence"/>
</dbReference>
<name>A0A9P8Q187_WICPI</name>
<dbReference type="GO" id="GO:0000408">
    <property type="term" value="C:EKC/KEOPS complex"/>
    <property type="evidence" value="ECO:0007669"/>
    <property type="project" value="TreeGrafter"/>
</dbReference>
<dbReference type="PANTHER" id="PTHR31283:SF5">
    <property type="entry name" value="EKC_KEOPS COMPLEX SUBUNIT LAGE3"/>
    <property type="match status" value="1"/>
</dbReference>
<evidence type="ECO:0000256" key="2">
    <source>
        <dbReference type="ARBA" id="ARBA00004496"/>
    </source>
</evidence>
<evidence type="ECO:0000256" key="3">
    <source>
        <dbReference type="ARBA" id="ARBA00007073"/>
    </source>
</evidence>
<dbReference type="InterPro" id="IPR015419">
    <property type="entry name" value="CTAG/Pcc1"/>
</dbReference>
<dbReference type="AlphaFoldDB" id="A0A9P8Q187"/>